<dbReference type="EMBL" id="JADGJQ010000001">
    <property type="protein sequence ID" value="KAJ3185435.1"/>
    <property type="molecule type" value="Genomic_DNA"/>
</dbReference>
<dbReference type="PROSITE" id="PS51340">
    <property type="entry name" value="MOSC"/>
    <property type="match status" value="1"/>
</dbReference>
<dbReference type="InterPro" id="IPR005302">
    <property type="entry name" value="MoCF_Sase_C"/>
</dbReference>
<organism evidence="4 5">
    <name type="scientific">Geranomyces variabilis</name>
    <dbReference type="NCBI Taxonomy" id="109894"/>
    <lineage>
        <taxon>Eukaryota</taxon>
        <taxon>Fungi</taxon>
        <taxon>Fungi incertae sedis</taxon>
        <taxon>Chytridiomycota</taxon>
        <taxon>Chytridiomycota incertae sedis</taxon>
        <taxon>Chytridiomycetes</taxon>
        <taxon>Spizellomycetales</taxon>
        <taxon>Powellomycetaceae</taxon>
        <taxon>Geranomyces</taxon>
    </lineage>
</organism>
<dbReference type="GO" id="GO:0003824">
    <property type="term" value="F:catalytic activity"/>
    <property type="evidence" value="ECO:0007669"/>
    <property type="project" value="InterPro"/>
</dbReference>
<name>A0AAD5TWK0_9FUNG</name>
<feature type="signal peptide" evidence="2">
    <location>
        <begin position="1"/>
        <end position="24"/>
    </location>
</feature>
<accession>A0AAD5TWK0</accession>
<keyword evidence="5" id="KW-1185">Reference proteome</keyword>
<evidence type="ECO:0000313" key="5">
    <source>
        <dbReference type="Proteomes" id="UP001212152"/>
    </source>
</evidence>
<feature type="domain" description="MOSC" evidence="3">
    <location>
        <begin position="112"/>
        <end position="262"/>
    </location>
</feature>
<feature type="region of interest" description="Disordered" evidence="1">
    <location>
        <begin position="270"/>
        <end position="300"/>
    </location>
</feature>
<dbReference type="PANTHER" id="PTHR14237">
    <property type="entry name" value="MOLYBDOPTERIN COFACTOR SULFURASE MOSC"/>
    <property type="match status" value="1"/>
</dbReference>
<dbReference type="GO" id="GO:0030170">
    <property type="term" value="F:pyridoxal phosphate binding"/>
    <property type="evidence" value="ECO:0007669"/>
    <property type="project" value="InterPro"/>
</dbReference>
<gene>
    <name evidence="4" type="ORF">HDU87_000054</name>
</gene>
<dbReference type="GO" id="GO:0030151">
    <property type="term" value="F:molybdenum ion binding"/>
    <property type="evidence" value="ECO:0007669"/>
    <property type="project" value="InterPro"/>
</dbReference>
<evidence type="ECO:0000259" key="3">
    <source>
        <dbReference type="PROSITE" id="PS51340"/>
    </source>
</evidence>
<dbReference type="Pfam" id="PF03473">
    <property type="entry name" value="MOSC"/>
    <property type="match status" value="1"/>
</dbReference>
<sequence>MVTQRTHPKLALISTALFLTDAAADHHQPATAIPPAALAAGGSLVLSAPGMSADLQIPFIPSAASSLPLVTAELHHGETTHCRDEGTHAAEWLETFLGLPVRLLRKDTETVRELDPLHTPARELFVSEPQTALADGYPFLILSDASVADLNVRLAARNAPAVTLHNFRPNIFISSPSPYFEETFFAIAISQHELYINSRCVRCVLPNNDPQTGLPHKKEPLATLMSYRRVDPGAKWTPCLGVNATHRDAGWSVRVGDVVSVTRSGDFHHRDGVWRGGREPVPVGGGGGGDKEDADGGDDQKRLAAAHVTPPAVSAFVRVSPIVYPVVALAVVVAARFLMAS</sequence>
<keyword evidence="2" id="KW-0732">Signal</keyword>
<dbReference type="PANTHER" id="PTHR14237:SF19">
    <property type="entry name" value="MITOCHONDRIAL AMIDOXIME REDUCING COMPONENT 1"/>
    <property type="match status" value="1"/>
</dbReference>
<dbReference type="Proteomes" id="UP001212152">
    <property type="component" value="Unassembled WGS sequence"/>
</dbReference>
<protein>
    <recommendedName>
        <fullName evidence="3">MOSC domain-containing protein</fullName>
    </recommendedName>
</protein>
<reference evidence="4" key="1">
    <citation type="submission" date="2020-05" db="EMBL/GenBank/DDBJ databases">
        <title>Phylogenomic resolution of chytrid fungi.</title>
        <authorList>
            <person name="Stajich J.E."/>
            <person name="Amses K."/>
            <person name="Simmons R."/>
            <person name="Seto K."/>
            <person name="Myers J."/>
            <person name="Bonds A."/>
            <person name="Quandt C.A."/>
            <person name="Barry K."/>
            <person name="Liu P."/>
            <person name="Grigoriev I."/>
            <person name="Longcore J.E."/>
            <person name="James T.Y."/>
        </authorList>
    </citation>
    <scope>NUCLEOTIDE SEQUENCE</scope>
    <source>
        <strain evidence="4">JEL0379</strain>
    </source>
</reference>
<proteinExistence type="predicted"/>
<evidence type="ECO:0000313" key="4">
    <source>
        <dbReference type="EMBL" id="KAJ3185435.1"/>
    </source>
</evidence>
<evidence type="ECO:0000256" key="1">
    <source>
        <dbReference type="SAM" id="MobiDB-lite"/>
    </source>
</evidence>
<dbReference type="SUPFAM" id="SSF141673">
    <property type="entry name" value="MOSC N-terminal domain-like"/>
    <property type="match status" value="1"/>
</dbReference>
<feature type="chain" id="PRO_5042120391" description="MOSC domain-containing protein" evidence="2">
    <location>
        <begin position="25"/>
        <end position="341"/>
    </location>
</feature>
<comment type="caution">
    <text evidence="4">The sequence shown here is derived from an EMBL/GenBank/DDBJ whole genome shotgun (WGS) entry which is preliminary data.</text>
</comment>
<dbReference type="AlphaFoldDB" id="A0AAD5TWK0"/>
<evidence type="ECO:0000256" key="2">
    <source>
        <dbReference type="SAM" id="SignalP"/>
    </source>
</evidence>